<dbReference type="PANTHER" id="PTHR33778">
    <property type="entry name" value="PROTEIN MGTC"/>
    <property type="match status" value="1"/>
</dbReference>
<feature type="transmembrane region" description="Helical" evidence="7">
    <location>
        <begin position="134"/>
        <end position="152"/>
    </location>
</feature>
<comment type="subcellular location">
    <subcellularLocation>
        <location evidence="7">Cell inner membrane</location>
        <topology evidence="7">Multi-pass membrane protein</topology>
    </subcellularLocation>
    <subcellularLocation>
        <location evidence="1">Cell membrane</location>
        <topology evidence="1">Multi-pass membrane protein</topology>
    </subcellularLocation>
</comment>
<dbReference type="InterPro" id="IPR049177">
    <property type="entry name" value="MgtC_SapB_SrpB_YhiD_N"/>
</dbReference>
<keyword evidence="5 7" id="KW-1133">Transmembrane helix</keyword>
<feature type="transmembrane region" description="Helical" evidence="7">
    <location>
        <begin position="110"/>
        <end position="128"/>
    </location>
</feature>
<dbReference type="EMBL" id="JPWB01000002">
    <property type="protein sequence ID" value="RCK24100.1"/>
    <property type="molecule type" value="Genomic_DNA"/>
</dbReference>
<evidence type="ECO:0000256" key="4">
    <source>
        <dbReference type="ARBA" id="ARBA00022692"/>
    </source>
</evidence>
<dbReference type="InterPro" id="IPR003416">
    <property type="entry name" value="MgtC/SapB/SrpB/YhiD_fam"/>
</dbReference>
<reference evidence="9 10" key="1">
    <citation type="submission" date="2014-07" db="EMBL/GenBank/DDBJ databases">
        <title>Draft genome sequence of Thalassospira profundimaris R8-17.</title>
        <authorList>
            <person name="Lai Q."/>
            <person name="Shao Z."/>
        </authorList>
    </citation>
    <scope>NUCLEOTIDE SEQUENCE [LARGE SCALE GENOMIC DNA]</scope>
    <source>
        <strain evidence="9 10">R8-17</strain>
    </source>
</reference>
<gene>
    <name evidence="9" type="ORF">TH6_05140</name>
</gene>
<dbReference type="GO" id="GO:0005886">
    <property type="term" value="C:plasma membrane"/>
    <property type="evidence" value="ECO:0007669"/>
    <property type="project" value="UniProtKB-SubCell"/>
</dbReference>
<dbReference type="PANTHER" id="PTHR33778:SF1">
    <property type="entry name" value="MAGNESIUM TRANSPORTER YHID-RELATED"/>
    <property type="match status" value="1"/>
</dbReference>
<evidence type="ECO:0000256" key="5">
    <source>
        <dbReference type="ARBA" id="ARBA00022989"/>
    </source>
</evidence>
<feature type="transmembrane region" description="Helical" evidence="7">
    <location>
        <begin position="51"/>
        <end position="70"/>
    </location>
</feature>
<keyword evidence="4 7" id="KW-0812">Transmembrane</keyword>
<dbReference type="RefSeq" id="WP_062957126.1">
    <property type="nucleotide sequence ID" value="NZ_JPWB01000002.1"/>
</dbReference>
<name>A0A367VIM8_9PROT</name>
<organism evidence="9 10">
    <name type="scientific">Thalassospira profundimaris</name>
    <dbReference type="NCBI Taxonomy" id="502049"/>
    <lineage>
        <taxon>Bacteria</taxon>
        <taxon>Pseudomonadati</taxon>
        <taxon>Pseudomonadota</taxon>
        <taxon>Alphaproteobacteria</taxon>
        <taxon>Rhodospirillales</taxon>
        <taxon>Thalassospiraceae</taxon>
        <taxon>Thalassospira</taxon>
    </lineage>
</organism>
<sequence length="183" mass="19285">MLTDLPYFATAEKYFDIGVIDMIARLVAATVIGMLIGLNRDVNGKPTGMRTLALVSLGAAVVSVVAVHFQDLIDYPDALSRVVQGILQGVLTGIGFIGAGVILRQPQSMSVSGLTTAATVWITAALGIACALAAWHIVVIATVLTFIVLIALKPIETLLVRWVGDGDQENADNPEQQKSNTNG</sequence>
<protein>
    <recommendedName>
        <fullName evidence="7">Protein MgtC</fullName>
    </recommendedName>
</protein>
<feature type="transmembrane region" description="Helical" evidence="7">
    <location>
        <begin position="82"/>
        <end position="103"/>
    </location>
</feature>
<evidence type="ECO:0000256" key="2">
    <source>
        <dbReference type="ARBA" id="ARBA00009298"/>
    </source>
</evidence>
<keyword evidence="6 7" id="KW-0472">Membrane</keyword>
<keyword evidence="3" id="KW-1003">Cell membrane</keyword>
<feature type="transmembrane region" description="Helical" evidence="7">
    <location>
        <begin position="22"/>
        <end position="39"/>
    </location>
</feature>
<feature type="domain" description="MgtC/SapB/SrpB/YhiD N-terminal" evidence="8">
    <location>
        <begin position="26"/>
        <end position="157"/>
    </location>
</feature>
<comment type="caution">
    <text evidence="9">The sequence shown here is derived from an EMBL/GenBank/DDBJ whole genome shotgun (WGS) entry which is preliminary data.</text>
</comment>
<dbReference type="Pfam" id="PF02308">
    <property type="entry name" value="MgtC"/>
    <property type="match status" value="1"/>
</dbReference>
<evidence type="ECO:0000256" key="6">
    <source>
        <dbReference type="ARBA" id="ARBA00023136"/>
    </source>
</evidence>
<accession>A0A367VIM8</accession>
<evidence type="ECO:0000256" key="3">
    <source>
        <dbReference type="ARBA" id="ARBA00022475"/>
    </source>
</evidence>
<evidence type="ECO:0000256" key="1">
    <source>
        <dbReference type="ARBA" id="ARBA00004651"/>
    </source>
</evidence>
<evidence type="ECO:0000259" key="8">
    <source>
        <dbReference type="Pfam" id="PF02308"/>
    </source>
</evidence>
<comment type="similarity">
    <text evidence="2 7">Belongs to the MgtC/SapB family.</text>
</comment>
<dbReference type="Proteomes" id="UP000253061">
    <property type="component" value="Unassembled WGS sequence"/>
</dbReference>
<dbReference type="AlphaFoldDB" id="A0A367VIM8"/>
<evidence type="ECO:0000256" key="7">
    <source>
        <dbReference type="RuleBase" id="RU365041"/>
    </source>
</evidence>
<dbReference type="PRINTS" id="PR01837">
    <property type="entry name" value="MGTCSAPBPROT"/>
</dbReference>
<evidence type="ECO:0000313" key="9">
    <source>
        <dbReference type="EMBL" id="RCK24100.1"/>
    </source>
</evidence>
<keyword evidence="7" id="KW-0997">Cell inner membrane</keyword>
<evidence type="ECO:0000313" key="10">
    <source>
        <dbReference type="Proteomes" id="UP000253061"/>
    </source>
</evidence>
<proteinExistence type="inferred from homology"/>